<keyword evidence="2" id="KW-1185">Reference proteome</keyword>
<accession>A0A232EEJ6</accession>
<gene>
    <name evidence="1" type="ORF">TSAR_012782</name>
</gene>
<reference evidence="1 2" key="1">
    <citation type="journal article" date="2017" name="Curr. Biol.">
        <title>The Evolution of Venom by Co-option of Single-Copy Genes.</title>
        <authorList>
            <person name="Martinson E.O."/>
            <person name="Mrinalini"/>
            <person name="Kelkar Y.D."/>
            <person name="Chang C.H."/>
            <person name="Werren J.H."/>
        </authorList>
    </citation>
    <scope>NUCLEOTIDE SEQUENCE [LARGE SCALE GENOMIC DNA]</scope>
    <source>
        <strain evidence="1 2">Alberta</strain>
        <tissue evidence="1">Whole body</tissue>
    </source>
</reference>
<comment type="caution">
    <text evidence="1">The sequence shown here is derived from an EMBL/GenBank/DDBJ whole genome shotgun (WGS) entry which is preliminary data.</text>
</comment>
<organism evidence="1 2">
    <name type="scientific">Trichomalopsis sarcophagae</name>
    <dbReference type="NCBI Taxonomy" id="543379"/>
    <lineage>
        <taxon>Eukaryota</taxon>
        <taxon>Metazoa</taxon>
        <taxon>Ecdysozoa</taxon>
        <taxon>Arthropoda</taxon>
        <taxon>Hexapoda</taxon>
        <taxon>Insecta</taxon>
        <taxon>Pterygota</taxon>
        <taxon>Neoptera</taxon>
        <taxon>Endopterygota</taxon>
        <taxon>Hymenoptera</taxon>
        <taxon>Apocrita</taxon>
        <taxon>Proctotrupomorpha</taxon>
        <taxon>Chalcidoidea</taxon>
        <taxon>Pteromalidae</taxon>
        <taxon>Pteromalinae</taxon>
        <taxon>Trichomalopsis</taxon>
    </lineage>
</organism>
<evidence type="ECO:0000313" key="2">
    <source>
        <dbReference type="Proteomes" id="UP000215335"/>
    </source>
</evidence>
<name>A0A232EEJ6_9HYME</name>
<dbReference type="AlphaFoldDB" id="A0A232EEJ6"/>
<dbReference type="Proteomes" id="UP000215335">
    <property type="component" value="Unassembled WGS sequence"/>
</dbReference>
<evidence type="ECO:0000313" key="1">
    <source>
        <dbReference type="EMBL" id="OXU16786.1"/>
    </source>
</evidence>
<proteinExistence type="predicted"/>
<dbReference type="OrthoDB" id="7680010at2759"/>
<dbReference type="EMBL" id="NNAY01005288">
    <property type="protein sequence ID" value="OXU16786.1"/>
    <property type="molecule type" value="Genomic_DNA"/>
</dbReference>
<protein>
    <submittedName>
        <fullName evidence="1">Uncharacterized protein</fullName>
    </submittedName>
</protein>
<sequence length="107" mass="12115">MYEESCCGLGGNVLAMRIVKDGLESLRRFCGVINFPAPMQNSSFTKIRKQLLNVTCDVAHKFMTDAVEEEIKLSQNSSKETVEVDDFNQEAIRRLSMINLEQEDIPV</sequence>